<dbReference type="InterPro" id="IPR050348">
    <property type="entry name" value="Protein-Tyr_Phosphatase"/>
</dbReference>
<accession>A0A816KXQ2</accession>
<dbReference type="PROSITE" id="PS50055">
    <property type="entry name" value="TYR_PHOSPHATASE_PTP"/>
    <property type="match status" value="1"/>
</dbReference>
<dbReference type="Gene3D" id="3.90.190.10">
    <property type="entry name" value="Protein tyrosine phosphatase superfamily"/>
    <property type="match status" value="1"/>
</dbReference>
<evidence type="ECO:0000259" key="2">
    <source>
        <dbReference type="PROSITE" id="PS50055"/>
    </source>
</evidence>
<evidence type="ECO:0000256" key="1">
    <source>
        <dbReference type="SAM" id="Phobius"/>
    </source>
</evidence>
<feature type="transmembrane region" description="Helical" evidence="1">
    <location>
        <begin position="134"/>
        <end position="157"/>
    </location>
</feature>
<evidence type="ECO:0000313" key="4">
    <source>
        <dbReference type="Proteomes" id="UP000663824"/>
    </source>
</evidence>
<dbReference type="GO" id="GO:0004725">
    <property type="term" value="F:protein tyrosine phosphatase activity"/>
    <property type="evidence" value="ECO:0007669"/>
    <property type="project" value="InterPro"/>
</dbReference>
<dbReference type="PANTHER" id="PTHR19134:SF449">
    <property type="entry name" value="TYROSINE-PROTEIN PHOSPHATASE 1"/>
    <property type="match status" value="1"/>
</dbReference>
<dbReference type="SMART" id="SM00194">
    <property type="entry name" value="PTPc"/>
    <property type="match status" value="1"/>
</dbReference>
<keyword evidence="1" id="KW-0812">Transmembrane</keyword>
<feature type="transmembrane region" description="Helical" evidence="1">
    <location>
        <begin position="6"/>
        <end position="26"/>
    </location>
</feature>
<dbReference type="AlphaFoldDB" id="A0A816KXQ2"/>
<keyword evidence="1" id="KW-1133">Transmembrane helix</keyword>
<sequence length="339" mass="38346">MYDNNIQMFVGFAVLFISIITTNGVINNSTIRFHNHSVSIKKLSNQTITFYAGKKSNSIELLKKLLANRQSSTKYNSKLLLTNTTHKTVLTSSTILYIQVKPTVAISNSTHADFLTDSPLNKIIEKKDLSNTTIFVIIFVCSFSGLAFLLVVCTFFLRQPINSSYFKLPCIHTLSTAKQSRDSTPSSYSPIHRKFSIPGEFHVDDLYDIYMQKHALDDLVFSTEFQSIPNFEELPSTSATRDIVASKNRFLNILPIDTTRVVLNLLDDDPATDYINGNYISGYKCPNKFIATQGPKPDTCEDFWRMIWELEIKSIVMLTNIIEGASRMVNIIFAFSSIH</sequence>
<dbReference type="PANTHER" id="PTHR19134">
    <property type="entry name" value="RECEPTOR-TYPE TYROSINE-PROTEIN PHOSPHATASE"/>
    <property type="match status" value="1"/>
</dbReference>
<protein>
    <recommendedName>
        <fullName evidence="2">Tyrosine-protein phosphatase domain-containing protein</fullName>
    </recommendedName>
</protein>
<dbReference type="PRINTS" id="PR00700">
    <property type="entry name" value="PRTYPHPHTASE"/>
</dbReference>
<dbReference type="Proteomes" id="UP000663824">
    <property type="component" value="Unassembled WGS sequence"/>
</dbReference>
<reference evidence="3" key="1">
    <citation type="submission" date="2021-02" db="EMBL/GenBank/DDBJ databases">
        <authorList>
            <person name="Nowell W R."/>
        </authorList>
    </citation>
    <scope>NUCLEOTIDE SEQUENCE</scope>
</reference>
<name>A0A816KXQ2_9BILA</name>
<dbReference type="SUPFAM" id="SSF52799">
    <property type="entry name" value="(Phosphotyrosine protein) phosphatases II"/>
    <property type="match status" value="1"/>
</dbReference>
<evidence type="ECO:0000313" key="3">
    <source>
        <dbReference type="EMBL" id="CAF1933095.1"/>
    </source>
</evidence>
<feature type="domain" description="Tyrosine-protein phosphatase" evidence="2">
    <location>
        <begin position="221"/>
        <end position="327"/>
    </location>
</feature>
<keyword evidence="1" id="KW-0472">Membrane</keyword>
<proteinExistence type="predicted"/>
<dbReference type="EMBL" id="CAJNRE010000874">
    <property type="protein sequence ID" value="CAF1933095.1"/>
    <property type="molecule type" value="Genomic_DNA"/>
</dbReference>
<organism evidence="3 4">
    <name type="scientific">Rotaria magnacalcarata</name>
    <dbReference type="NCBI Taxonomy" id="392030"/>
    <lineage>
        <taxon>Eukaryota</taxon>
        <taxon>Metazoa</taxon>
        <taxon>Spiralia</taxon>
        <taxon>Gnathifera</taxon>
        <taxon>Rotifera</taxon>
        <taxon>Eurotatoria</taxon>
        <taxon>Bdelloidea</taxon>
        <taxon>Philodinida</taxon>
        <taxon>Philodinidae</taxon>
        <taxon>Rotaria</taxon>
    </lineage>
</organism>
<dbReference type="InterPro" id="IPR000242">
    <property type="entry name" value="PTP_cat"/>
</dbReference>
<comment type="caution">
    <text evidence="3">The sequence shown here is derived from an EMBL/GenBank/DDBJ whole genome shotgun (WGS) entry which is preliminary data.</text>
</comment>
<dbReference type="Pfam" id="PF00102">
    <property type="entry name" value="Y_phosphatase"/>
    <property type="match status" value="1"/>
</dbReference>
<dbReference type="InterPro" id="IPR029021">
    <property type="entry name" value="Prot-tyrosine_phosphatase-like"/>
</dbReference>
<gene>
    <name evidence="3" type="ORF">MBJ925_LOCUS4575</name>
</gene>